<reference evidence="2" key="1">
    <citation type="journal article" date="2010" name="Environ. Microbiol.">
        <title>The metavirome of a hypersaline environment.</title>
        <authorList>
            <person name="Santos F."/>
            <person name="Yarza P."/>
            <person name="Parro V."/>
            <person name="Briones C."/>
            <person name="Anton J."/>
        </authorList>
    </citation>
    <scope>NUCLEOTIDE SEQUENCE</scope>
</reference>
<organism evidence="2">
    <name type="scientific">uncultured virus</name>
    <dbReference type="NCBI Taxonomy" id="340016"/>
    <lineage>
        <taxon>Viruses</taxon>
        <taxon>environmental samples</taxon>
    </lineage>
</organism>
<dbReference type="GO" id="GO:0003700">
    <property type="term" value="F:DNA-binding transcription factor activity"/>
    <property type="evidence" value="ECO:0007669"/>
    <property type="project" value="InterPro"/>
</dbReference>
<evidence type="ECO:0000259" key="1">
    <source>
        <dbReference type="Pfam" id="PF12802"/>
    </source>
</evidence>
<feature type="domain" description="HTH marR-type" evidence="1">
    <location>
        <begin position="24"/>
        <end position="71"/>
    </location>
</feature>
<dbReference type="Gene3D" id="1.10.10.10">
    <property type="entry name" value="Winged helix-like DNA-binding domain superfamily/Winged helix DNA-binding domain"/>
    <property type="match status" value="1"/>
</dbReference>
<dbReference type="Pfam" id="PF12802">
    <property type="entry name" value="MarR_2"/>
    <property type="match status" value="1"/>
</dbReference>
<sequence>MSDSGSLPSELADARSTTRHVYEVLERAGDWMTDTELRERTGYSQPTISRACRVIQGEGLASRRRSLRDSRVIETRLR</sequence>
<dbReference type="InterPro" id="IPR036388">
    <property type="entry name" value="WH-like_DNA-bd_sf"/>
</dbReference>
<dbReference type="GO" id="GO:0003677">
    <property type="term" value="F:DNA binding"/>
    <property type="evidence" value="ECO:0007669"/>
    <property type="project" value="UniProtKB-KW"/>
</dbReference>
<keyword evidence="2" id="KW-0238">DNA-binding</keyword>
<dbReference type="InterPro" id="IPR036390">
    <property type="entry name" value="WH_DNA-bd_sf"/>
</dbReference>
<name>D5L2K4_9VIRU</name>
<dbReference type="SUPFAM" id="SSF46785">
    <property type="entry name" value="Winged helix' DNA-binding domain"/>
    <property type="match status" value="1"/>
</dbReference>
<protein>
    <submittedName>
        <fullName evidence="2">Hypothetical DNA-binding domain protein</fullName>
    </submittedName>
</protein>
<accession>D5L2K4</accession>
<dbReference type="EMBL" id="GU735292">
    <property type="protein sequence ID" value="ADE29263.1"/>
    <property type="molecule type" value="Genomic_DNA"/>
</dbReference>
<evidence type="ECO:0000313" key="2">
    <source>
        <dbReference type="EMBL" id="ADE29263.1"/>
    </source>
</evidence>
<proteinExistence type="predicted"/>
<dbReference type="InterPro" id="IPR000835">
    <property type="entry name" value="HTH_MarR-typ"/>
</dbReference>